<evidence type="ECO:0000313" key="3">
    <source>
        <dbReference type="Proteomes" id="UP001055185"/>
    </source>
</evidence>
<dbReference type="InterPro" id="IPR029052">
    <property type="entry name" value="Metallo-depent_PP-like"/>
</dbReference>
<organism evidence="2 3">
    <name type="scientific">Faecalibacterium gallinarum</name>
    <dbReference type="NCBI Taxonomy" id="2903556"/>
    <lineage>
        <taxon>Bacteria</taxon>
        <taxon>Bacillati</taxon>
        <taxon>Bacillota</taxon>
        <taxon>Clostridia</taxon>
        <taxon>Eubacteriales</taxon>
        <taxon>Oscillospiraceae</taxon>
        <taxon>Faecalibacterium</taxon>
    </lineage>
</organism>
<keyword evidence="3" id="KW-1185">Reference proteome</keyword>
<evidence type="ECO:0000259" key="1">
    <source>
        <dbReference type="Pfam" id="PF00149"/>
    </source>
</evidence>
<dbReference type="RefSeq" id="WP_238318146.1">
    <property type="nucleotide sequence ID" value="NZ_BQKV01000115.1"/>
</dbReference>
<dbReference type="SUPFAM" id="SSF56300">
    <property type="entry name" value="Metallo-dependent phosphatases"/>
    <property type="match status" value="1"/>
</dbReference>
<dbReference type="EMBL" id="BQKV01000115">
    <property type="protein sequence ID" value="GJN65958.1"/>
    <property type="molecule type" value="Genomic_DNA"/>
</dbReference>
<dbReference type="InterPro" id="IPR004843">
    <property type="entry name" value="Calcineurin-like_PHP"/>
</dbReference>
<dbReference type="CDD" id="cd07385">
    <property type="entry name" value="MPP_YkuE_C"/>
    <property type="match status" value="1"/>
</dbReference>
<dbReference type="GO" id="GO:0009245">
    <property type="term" value="P:lipid A biosynthetic process"/>
    <property type="evidence" value="ECO:0007669"/>
    <property type="project" value="TreeGrafter"/>
</dbReference>
<dbReference type="Proteomes" id="UP001055185">
    <property type="component" value="Unassembled WGS sequence"/>
</dbReference>
<dbReference type="AlphaFoldDB" id="A0AA37J1F0"/>
<dbReference type="GO" id="GO:0008758">
    <property type="term" value="F:UDP-2,3-diacylglucosamine hydrolase activity"/>
    <property type="evidence" value="ECO:0007669"/>
    <property type="project" value="TreeGrafter"/>
</dbReference>
<sequence>MLKIIRRTILLVLLLAAALLGVIGYSYFIEPNRLTVKTFTVTTEKEISPCTVVFFTDTHFGEYYDIAHAEEIVDTINGLDPDFVLFGGDLLDNYARDRQALDLEALRDSLSRIEARAGKFAVWGNHDYGGGAVRIYQEFMTSCGFTVLDDESQLFEEYGIRVFGYDDVLVGWTPPELYTIQSEAFNLILSHEPCIARQIESSSDNLLLAGHTHGGQVSLPLITARLLPPGSEGFRKGFYTQGEIGTETALQMYVSSGIGMTRYPFRLFNVPEIVQIQLRPAEG</sequence>
<proteinExistence type="predicted"/>
<dbReference type="PANTHER" id="PTHR31302">
    <property type="entry name" value="TRANSMEMBRANE PROTEIN WITH METALLOPHOSPHOESTERASE DOMAIN-RELATED"/>
    <property type="match status" value="1"/>
</dbReference>
<dbReference type="Pfam" id="PF00149">
    <property type="entry name" value="Metallophos"/>
    <property type="match status" value="1"/>
</dbReference>
<evidence type="ECO:0000313" key="2">
    <source>
        <dbReference type="EMBL" id="GJN65958.1"/>
    </source>
</evidence>
<protein>
    <submittedName>
        <fullName evidence="2">Metallophosphoesterase</fullName>
    </submittedName>
</protein>
<dbReference type="InterPro" id="IPR051158">
    <property type="entry name" value="Metallophosphoesterase_sf"/>
</dbReference>
<accession>A0AA37J1F0</accession>
<comment type="caution">
    <text evidence="2">The sequence shown here is derived from an EMBL/GenBank/DDBJ whole genome shotgun (WGS) entry which is preliminary data.</text>
</comment>
<dbReference type="GO" id="GO:0016020">
    <property type="term" value="C:membrane"/>
    <property type="evidence" value="ECO:0007669"/>
    <property type="project" value="GOC"/>
</dbReference>
<feature type="domain" description="Calcineurin-like phosphoesterase" evidence="1">
    <location>
        <begin position="51"/>
        <end position="213"/>
    </location>
</feature>
<name>A0AA37J1F0_9FIRM</name>
<dbReference type="PANTHER" id="PTHR31302:SF25">
    <property type="entry name" value="PHOSPHOESTERASE"/>
    <property type="match status" value="1"/>
</dbReference>
<gene>
    <name evidence="2" type="ORF">JCM17207_25830</name>
</gene>
<dbReference type="Gene3D" id="3.60.21.10">
    <property type="match status" value="1"/>
</dbReference>
<reference evidence="2" key="1">
    <citation type="journal article" date="2022" name="Int. J. Syst. Evol. Microbiol.">
        <title>Genome-based, phenotypic and chemotaxonomic classification of Faecalibacterium strains: proposal of three novel species Faecalibacterium duncaniae sp. nov., Faecalibacterium hattorii sp. nov. and Faecalibacterium gallinarum sp. nov. .</title>
        <authorList>
            <person name="Sakamoto M."/>
            <person name="Sakurai N."/>
            <person name="Tanno H."/>
            <person name="Iino T."/>
            <person name="Ohkuma M."/>
            <person name="Endo A."/>
        </authorList>
    </citation>
    <scope>NUCLEOTIDE SEQUENCE</scope>
    <source>
        <strain evidence="2">JCM 17207</strain>
    </source>
</reference>